<proteinExistence type="predicted"/>
<organism evidence="2">
    <name type="scientific">viral metagenome</name>
    <dbReference type="NCBI Taxonomy" id="1070528"/>
    <lineage>
        <taxon>unclassified sequences</taxon>
        <taxon>metagenomes</taxon>
        <taxon>organismal metagenomes</taxon>
    </lineage>
</organism>
<evidence type="ECO:0000313" key="2">
    <source>
        <dbReference type="EMBL" id="QHT96613.1"/>
    </source>
</evidence>
<dbReference type="EMBL" id="MN740260">
    <property type="protein sequence ID" value="QHT96613.1"/>
    <property type="molecule type" value="Genomic_DNA"/>
</dbReference>
<dbReference type="AlphaFoldDB" id="A0A6C0IYN6"/>
<feature type="transmembrane region" description="Helical" evidence="1">
    <location>
        <begin position="53"/>
        <end position="74"/>
    </location>
</feature>
<keyword evidence="1" id="KW-0472">Membrane</keyword>
<keyword evidence="1" id="KW-1133">Transmembrane helix</keyword>
<name>A0A6C0IYN6_9ZZZZ</name>
<evidence type="ECO:0000256" key="1">
    <source>
        <dbReference type="SAM" id="Phobius"/>
    </source>
</evidence>
<protein>
    <submittedName>
        <fullName evidence="2">Uncharacterized protein</fullName>
    </submittedName>
</protein>
<feature type="transmembrane region" description="Helical" evidence="1">
    <location>
        <begin position="30"/>
        <end position="47"/>
    </location>
</feature>
<keyword evidence="1" id="KW-0812">Transmembrane</keyword>
<sequence>MVNQNTNQNTKKSIIENFAVSVQSSPTKKFLGVLHFALGIFALYVSIKCNNGFSAGSFVLACCCPQLYLIYIAATTGFGFCMKGKILNSNHYTYN</sequence>
<reference evidence="2" key="1">
    <citation type="journal article" date="2020" name="Nature">
        <title>Giant virus diversity and host interactions through global metagenomics.</title>
        <authorList>
            <person name="Schulz F."/>
            <person name="Roux S."/>
            <person name="Paez-Espino D."/>
            <person name="Jungbluth S."/>
            <person name="Walsh D.A."/>
            <person name="Denef V.J."/>
            <person name="McMahon K.D."/>
            <person name="Konstantinidis K.T."/>
            <person name="Eloe-Fadrosh E.A."/>
            <person name="Kyrpides N.C."/>
            <person name="Woyke T."/>
        </authorList>
    </citation>
    <scope>NUCLEOTIDE SEQUENCE</scope>
    <source>
        <strain evidence="2">GVMAG-M-3300024302-11</strain>
    </source>
</reference>
<accession>A0A6C0IYN6</accession>